<evidence type="ECO:0000256" key="10">
    <source>
        <dbReference type="RuleBase" id="RU000336"/>
    </source>
</evidence>
<dbReference type="NCBIfam" id="TIGR00499">
    <property type="entry name" value="lysS_bact"/>
    <property type="match status" value="1"/>
</dbReference>
<feature type="binding site" evidence="9">
    <location>
        <position position="407"/>
    </location>
    <ligand>
        <name>Mg(2+)</name>
        <dbReference type="ChEBI" id="CHEBI:18420"/>
        <label>2</label>
    </ligand>
</feature>
<accession>A0A4R1S712</accession>
<dbReference type="GO" id="GO:0004824">
    <property type="term" value="F:lysine-tRNA ligase activity"/>
    <property type="evidence" value="ECO:0007669"/>
    <property type="project" value="UniProtKB-UniRule"/>
</dbReference>
<keyword evidence="2 9" id="KW-0436">Ligase</keyword>
<dbReference type="SUPFAM" id="SSF50249">
    <property type="entry name" value="Nucleic acid-binding proteins"/>
    <property type="match status" value="1"/>
</dbReference>
<dbReference type="InterPro" id="IPR018149">
    <property type="entry name" value="Lys-tRNA-synth_II_C"/>
</dbReference>
<dbReference type="NCBIfam" id="NF001756">
    <property type="entry name" value="PRK00484.1"/>
    <property type="match status" value="1"/>
</dbReference>
<dbReference type="CDD" id="cd04322">
    <property type="entry name" value="LysRS_N"/>
    <property type="match status" value="1"/>
</dbReference>
<protein>
    <recommendedName>
        <fullName evidence="9">Lysine--tRNA ligase</fullName>
        <ecNumber evidence="9">6.1.1.6</ecNumber>
    </recommendedName>
    <alternativeName>
        <fullName evidence="9">Lysyl-tRNA synthetase</fullName>
        <shortName evidence="9">LysRS</shortName>
    </alternativeName>
</protein>
<evidence type="ECO:0000313" key="13">
    <source>
        <dbReference type="Proteomes" id="UP000295008"/>
    </source>
</evidence>
<dbReference type="Pfam" id="PF00152">
    <property type="entry name" value="tRNA-synt_2"/>
    <property type="match status" value="1"/>
</dbReference>
<dbReference type="GO" id="GO:0005829">
    <property type="term" value="C:cytosol"/>
    <property type="evidence" value="ECO:0007669"/>
    <property type="project" value="TreeGrafter"/>
</dbReference>
<dbReference type="SUPFAM" id="SSF55681">
    <property type="entry name" value="Class II aaRS and biotin synthetases"/>
    <property type="match status" value="1"/>
</dbReference>
<evidence type="ECO:0000259" key="11">
    <source>
        <dbReference type="PROSITE" id="PS50862"/>
    </source>
</evidence>
<dbReference type="GO" id="GO:0000049">
    <property type="term" value="F:tRNA binding"/>
    <property type="evidence" value="ECO:0007669"/>
    <property type="project" value="TreeGrafter"/>
</dbReference>
<keyword evidence="7 9" id="KW-0030">Aminoacyl-tRNA synthetase</keyword>
<dbReference type="PANTHER" id="PTHR42918">
    <property type="entry name" value="LYSYL-TRNA SYNTHETASE"/>
    <property type="match status" value="1"/>
</dbReference>
<evidence type="ECO:0000256" key="3">
    <source>
        <dbReference type="ARBA" id="ARBA00022723"/>
    </source>
</evidence>
<dbReference type="EMBL" id="SLUN01000003">
    <property type="protein sequence ID" value="TCL75098.1"/>
    <property type="molecule type" value="Genomic_DNA"/>
</dbReference>
<dbReference type="InterPro" id="IPR004365">
    <property type="entry name" value="NA-bd_OB_tRNA"/>
</dbReference>
<dbReference type="FunFam" id="2.40.50.140:FF:000024">
    <property type="entry name" value="Lysine--tRNA ligase"/>
    <property type="match status" value="1"/>
</dbReference>
<evidence type="ECO:0000256" key="6">
    <source>
        <dbReference type="ARBA" id="ARBA00022917"/>
    </source>
</evidence>
<dbReference type="PANTHER" id="PTHR42918:SF15">
    <property type="entry name" value="LYSINE--TRNA LIGASE, CHLOROPLASTIC_MITOCHONDRIAL"/>
    <property type="match status" value="1"/>
</dbReference>
<organism evidence="12 13">
    <name type="scientific">Hydrogenispora ethanolica</name>
    <dbReference type="NCBI Taxonomy" id="1082276"/>
    <lineage>
        <taxon>Bacteria</taxon>
        <taxon>Bacillati</taxon>
        <taxon>Bacillota</taxon>
        <taxon>Hydrogenispora</taxon>
    </lineage>
</organism>
<dbReference type="InterPro" id="IPR004364">
    <property type="entry name" value="Aa-tRNA-synt_II"/>
</dbReference>
<feature type="domain" description="Aminoacyl-transfer RNA synthetases class-II family profile" evidence="11">
    <location>
        <begin position="178"/>
        <end position="488"/>
    </location>
</feature>
<dbReference type="GO" id="GO:0140096">
    <property type="term" value="F:catalytic activity, acting on a protein"/>
    <property type="evidence" value="ECO:0007669"/>
    <property type="project" value="UniProtKB-ARBA"/>
</dbReference>
<evidence type="ECO:0000256" key="8">
    <source>
        <dbReference type="ARBA" id="ARBA00048573"/>
    </source>
</evidence>
<dbReference type="GO" id="GO:0000287">
    <property type="term" value="F:magnesium ion binding"/>
    <property type="evidence" value="ECO:0007669"/>
    <property type="project" value="UniProtKB-UniRule"/>
</dbReference>
<evidence type="ECO:0000256" key="5">
    <source>
        <dbReference type="ARBA" id="ARBA00022840"/>
    </source>
</evidence>
<evidence type="ECO:0000256" key="9">
    <source>
        <dbReference type="HAMAP-Rule" id="MF_00252"/>
    </source>
</evidence>
<comment type="subcellular location">
    <subcellularLocation>
        <location evidence="9">Cytoplasm</location>
    </subcellularLocation>
</comment>
<dbReference type="RefSeq" id="WP_132012788.1">
    <property type="nucleotide sequence ID" value="NZ_SLUN01000003.1"/>
</dbReference>
<dbReference type="Proteomes" id="UP000295008">
    <property type="component" value="Unassembled WGS sequence"/>
</dbReference>
<dbReference type="CDD" id="cd00775">
    <property type="entry name" value="LysRS_core"/>
    <property type="match status" value="1"/>
</dbReference>
<dbReference type="GO" id="GO:0006430">
    <property type="term" value="P:lysyl-tRNA aminoacylation"/>
    <property type="evidence" value="ECO:0007669"/>
    <property type="project" value="UniProtKB-UniRule"/>
</dbReference>
<dbReference type="InterPro" id="IPR044136">
    <property type="entry name" value="Lys-tRNA-ligase_II_N"/>
</dbReference>
<dbReference type="AlphaFoldDB" id="A0A4R1S712"/>
<dbReference type="InterPro" id="IPR002313">
    <property type="entry name" value="Lys-tRNA-ligase_II"/>
</dbReference>
<dbReference type="Gene3D" id="3.30.930.10">
    <property type="entry name" value="Bira Bifunctional Protein, Domain 2"/>
    <property type="match status" value="1"/>
</dbReference>
<keyword evidence="5 9" id="KW-0067">ATP-binding</keyword>
<dbReference type="InterPro" id="IPR012340">
    <property type="entry name" value="NA-bd_OB-fold"/>
</dbReference>
<keyword evidence="9" id="KW-0963">Cytoplasm</keyword>
<evidence type="ECO:0000313" key="12">
    <source>
        <dbReference type="EMBL" id="TCL75098.1"/>
    </source>
</evidence>
<feature type="binding site" evidence="9">
    <location>
        <position position="407"/>
    </location>
    <ligand>
        <name>Mg(2+)</name>
        <dbReference type="ChEBI" id="CHEBI:18420"/>
        <label>1</label>
    </ligand>
</feature>
<keyword evidence="6 9" id="KW-0648">Protein biosynthesis</keyword>
<dbReference type="EC" id="6.1.1.6" evidence="9"/>
<name>A0A4R1S712_HYDET</name>
<dbReference type="InterPro" id="IPR006195">
    <property type="entry name" value="aa-tRNA-synth_II"/>
</dbReference>
<sequence>MDSEVQKTSEQMELRRAKLDMLRDRGIDPYGERFERTHLLQEITDRFAELEGQTVTIAGRLIAKRDQGKAFFANLSDQSGTIQLYGKIDGLGETPFQDFLDLDLGDIIGATGTVFKTHRGQISVQLASFKIMAKALRPLPDKWHGLKDTDLRYRQRYVDLISNPEVREAFLKRTKTISTIRRLLDGKNFVEVETPVLSVLAGGGHARPFETHHNTLDLDLTLRIALELYHKRLIVGGFDRVYEIGHCFRNEGISTRHNPEFTMMELYQSYADYEVMMELAEQIIAEAAMAVCGTTRIEYQGTPIDLTPPFARLSITEAIKNYAGIDWLAIDSDEAAVAAARGLGLKIDPKATKGMVLDEICSEYVEPKLMQPTFLVDYPIEISPLAKRKADNPELTYRFELFVYGREMANAFSELNDPVDQRERFVAQAKEKAKGNEEAMVWDEDFLNALEYGMPPTGGMGMGIDRLVMLLTDSPSIRDVILFPLMRPVKE</sequence>
<dbReference type="InterPro" id="IPR045864">
    <property type="entry name" value="aa-tRNA-synth_II/BPL/LPL"/>
</dbReference>
<comment type="similarity">
    <text evidence="1 9">Belongs to the class-II aminoacyl-tRNA synthetase family.</text>
</comment>
<comment type="catalytic activity">
    <reaction evidence="8 9 10">
        <text>tRNA(Lys) + L-lysine + ATP = L-lysyl-tRNA(Lys) + AMP + diphosphate</text>
        <dbReference type="Rhea" id="RHEA:20792"/>
        <dbReference type="Rhea" id="RHEA-COMP:9696"/>
        <dbReference type="Rhea" id="RHEA-COMP:9697"/>
        <dbReference type="ChEBI" id="CHEBI:30616"/>
        <dbReference type="ChEBI" id="CHEBI:32551"/>
        <dbReference type="ChEBI" id="CHEBI:33019"/>
        <dbReference type="ChEBI" id="CHEBI:78442"/>
        <dbReference type="ChEBI" id="CHEBI:78529"/>
        <dbReference type="ChEBI" id="CHEBI:456215"/>
        <dbReference type="EC" id="6.1.1.6"/>
    </reaction>
</comment>
<evidence type="ECO:0000256" key="4">
    <source>
        <dbReference type="ARBA" id="ARBA00022741"/>
    </source>
</evidence>
<dbReference type="PRINTS" id="PR00982">
    <property type="entry name" value="TRNASYNTHLYS"/>
</dbReference>
<dbReference type="OrthoDB" id="9802326at2"/>
<dbReference type="HAMAP" id="MF_00252">
    <property type="entry name" value="Lys_tRNA_synth_class2"/>
    <property type="match status" value="1"/>
</dbReference>
<evidence type="ECO:0000256" key="7">
    <source>
        <dbReference type="ARBA" id="ARBA00023146"/>
    </source>
</evidence>
<evidence type="ECO:0000256" key="2">
    <source>
        <dbReference type="ARBA" id="ARBA00022598"/>
    </source>
</evidence>
<keyword evidence="3 9" id="KW-0479">Metal-binding</keyword>
<comment type="cofactor">
    <cofactor evidence="9 10">
        <name>Mg(2+)</name>
        <dbReference type="ChEBI" id="CHEBI:18420"/>
    </cofactor>
    <text evidence="9 10">Binds 3 Mg(2+) ions per subunit.</text>
</comment>
<dbReference type="Pfam" id="PF01336">
    <property type="entry name" value="tRNA_anti-codon"/>
    <property type="match status" value="1"/>
</dbReference>
<dbReference type="GO" id="GO:0005524">
    <property type="term" value="F:ATP binding"/>
    <property type="evidence" value="ECO:0007669"/>
    <property type="project" value="UniProtKB-UniRule"/>
</dbReference>
<dbReference type="PROSITE" id="PS50862">
    <property type="entry name" value="AA_TRNA_LIGASE_II"/>
    <property type="match status" value="1"/>
</dbReference>
<keyword evidence="13" id="KW-1185">Reference proteome</keyword>
<keyword evidence="4 9" id="KW-0547">Nucleotide-binding</keyword>
<evidence type="ECO:0000256" key="1">
    <source>
        <dbReference type="ARBA" id="ARBA00008226"/>
    </source>
</evidence>
<gene>
    <name evidence="9" type="primary">lysS</name>
    <name evidence="12" type="ORF">EDC14_100328</name>
</gene>
<proteinExistence type="inferred from homology"/>
<dbReference type="Gene3D" id="2.40.50.140">
    <property type="entry name" value="Nucleic acid-binding proteins"/>
    <property type="match status" value="1"/>
</dbReference>
<reference evidence="12 13" key="1">
    <citation type="submission" date="2019-03" db="EMBL/GenBank/DDBJ databases">
        <title>Genomic Encyclopedia of Type Strains, Phase IV (KMG-IV): sequencing the most valuable type-strain genomes for metagenomic binning, comparative biology and taxonomic classification.</title>
        <authorList>
            <person name="Goeker M."/>
        </authorList>
    </citation>
    <scope>NUCLEOTIDE SEQUENCE [LARGE SCALE GENOMIC DNA]</scope>
    <source>
        <strain evidence="12 13">LX-B</strain>
    </source>
</reference>
<dbReference type="GO" id="GO:0016740">
    <property type="term" value="F:transferase activity"/>
    <property type="evidence" value="ECO:0007669"/>
    <property type="project" value="UniProtKB-ARBA"/>
</dbReference>
<comment type="subunit">
    <text evidence="9">Homodimer.</text>
</comment>
<keyword evidence="9 10" id="KW-0460">Magnesium</keyword>
<comment type="caution">
    <text evidence="12">The sequence shown here is derived from an EMBL/GenBank/DDBJ whole genome shotgun (WGS) entry which is preliminary data.</text>
</comment>
<feature type="binding site" evidence="9">
    <location>
        <position position="400"/>
    </location>
    <ligand>
        <name>Mg(2+)</name>
        <dbReference type="ChEBI" id="CHEBI:18420"/>
        <label>1</label>
    </ligand>
</feature>